<dbReference type="InterPro" id="IPR038883">
    <property type="entry name" value="AN11006-like"/>
</dbReference>
<dbReference type="GeneID" id="98148280"/>
<proteinExistence type="predicted"/>
<reference evidence="1 2" key="1">
    <citation type="submission" date="2024-07" db="EMBL/GenBank/DDBJ databases">
        <title>Section-level genome sequencing and comparative genomics of Aspergillus sections Usti and Cavernicolus.</title>
        <authorList>
            <consortium name="Lawrence Berkeley National Laboratory"/>
            <person name="Nybo J.L."/>
            <person name="Vesth T.C."/>
            <person name="Theobald S."/>
            <person name="Frisvad J.C."/>
            <person name="Larsen T.O."/>
            <person name="Kjaerboelling I."/>
            <person name="Rothschild-Mancinelli K."/>
            <person name="Lyhne E.K."/>
            <person name="Kogle M.E."/>
            <person name="Barry K."/>
            <person name="Clum A."/>
            <person name="Na H."/>
            <person name="Ledsgaard L."/>
            <person name="Lin J."/>
            <person name="Lipzen A."/>
            <person name="Kuo A."/>
            <person name="Riley R."/>
            <person name="Mondo S."/>
            <person name="Labutti K."/>
            <person name="Haridas S."/>
            <person name="Pangalinan J."/>
            <person name="Salamov A.A."/>
            <person name="Simmons B.A."/>
            <person name="Magnuson J.K."/>
            <person name="Chen J."/>
            <person name="Drula E."/>
            <person name="Henrissat B."/>
            <person name="Wiebenga A."/>
            <person name="Lubbers R.J."/>
            <person name="Gomes A.C."/>
            <person name="Macurrencykelacurrency M.R."/>
            <person name="Stajich J."/>
            <person name="Grigoriev I.V."/>
            <person name="Mortensen U.H."/>
            <person name="De Vries R.P."/>
            <person name="Baker S.E."/>
            <person name="Andersen M.R."/>
        </authorList>
    </citation>
    <scope>NUCLEOTIDE SEQUENCE [LARGE SCALE GENOMIC DNA]</scope>
    <source>
        <strain evidence="1 2">CBS 449.75</strain>
    </source>
</reference>
<dbReference type="Proteomes" id="UP001610432">
    <property type="component" value="Unassembled WGS sequence"/>
</dbReference>
<gene>
    <name evidence="1" type="ORF">BJX67DRAFT_382276</name>
</gene>
<evidence type="ECO:0000313" key="2">
    <source>
        <dbReference type="Proteomes" id="UP001610432"/>
    </source>
</evidence>
<sequence>MAEQQPHFLRLPYNIRRSIYRDLWMIVNYRSPLSSFHRGEWSSREQRLVEQDDYKIRFPNQLFYVSRAISEDARAMFYSENSLEFNDEYPRAFNCLLNLSPLGWKSLRSLLITIGTKDCTHWLRPETWKPYRDCHGAASDRIEHDNQLEASGVLSTWAFICSQLATYITEDDQLELHLVCGAASQDNAASFLAPIQDLPRLKGLSIRMGPHRDFDILQMIMTTIRQKTLYFPQDPKEPFPFQRLPVEIQIRVLEYSGLMVPSELRARLPGEPFVPTDCRRFECGALPIGSWYCGGCHCPATHTAFSTVYTCCAATIPHALFLVSKAIRELALFVYYARNTIEIWYQPPAHLPLPPVLVTTPSEPRASGFLSQVPEHSSKHLRHIHWVFPSSMRHGGFYPGSGEMSDWTNTLGMLFRAVQPCAIVIEISFERPGWADFRSVDPSTVSGEWALYERIVEPVARHRGLLKDFFVRTNCHMYTDKTDPGPSRERFLEQKVMGAEYESLLRGKVERDTF</sequence>
<organism evidence="1 2">
    <name type="scientific">Aspergillus lucknowensis</name>
    <dbReference type="NCBI Taxonomy" id="176173"/>
    <lineage>
        <taxon>Eukaryota</taxon>
        <taxon>Fungi</taxon>
        <taxon>Dikarya</taxon>
        <taxon>Ascomycota</taxon>
        <taxon>Pezizomycotina</taxon>
        <taxon>Eurotiomycetes</taxon>
        <taxon>Eurotiomycetidae</taxon>
        <taxon>Eurotiales</taxon>
        <taxon>Aspergillaceae</taxon>
        <taxon>Aspergillus</taxon>
        <taxon>Aspergillus subgen. Nidulantes</taxon>
    </lineage>
</organism>
<accession>A0ABR4LP53</accession>
<dbReference type="EMBL" id="JBFXLQ010000028">
    <property type="protein sequence ID" value="KAL2865889.1"/>
    <property type="molecule type" value="Genomic_DNA"/>
</dbReference>
<dbReference type="PANTHER" id="PTHR42085">
    <property type="entry name" value="F-BOX DOMAIN-CONTAINING PROTEIN"/>
    <property type="match status" value="1"/>
</dbReference>
<dbReference type="PANTHER" id="PTHR42085:SF6">
    <property type="entry name" value="F-BOX DOMAIN-CONTAINING PROTEIN"/>
    <property type="match status" value="1"/>
</dbReference>
<evidence type="ECO:0000313" key="1">
    <source>
        <dbReference type="EMBL" id="KAL2865889.1"/>
    </source>
</evidence>
<protein>
    <submittedName>
        <fullName evidence="1">Uncharacterized protein</fullName>
    </submittedName>
</protein>
<comment type="caution">
    <text evidence="1">The sequence shown here is derived from an EMBL/GenBank/DDBJ whole genome shotgun (WGS) entry which is preliminary data.</text>
</comment>
<keyword evidence="2" id="KW-1185">Reference proteome</keyword>
<dbReference type="RefSeq" id="XP_070884868.1">
    <property type="nucleotide sequence ID" value="XM_071033208.1"/>
</dbReference>
<name>A0ABR4LP53_9EURO</name>